<accession>A0A0H1RF93</accession>
<proteinExistence type="predicted"/>
<reference evidence="1 2" key="1">
    <citation type="submission" date="2015-05" db="EMBL/GenBank/DDBJ databases">
        <title>Draft genome sequence of Microvirga vignae strain BR3299, a novel nitrogen fixing bacteria isolated from Brazil semi-aired region.</title>
        <authorList>
            <person name="Zilli J.E."/>
            <person name="Passos S.R."/>
            <person name="Leite J."/>
            <person name="Baldani J.I."/>
            <person name="Xavier G.R."/>
            <person name="Rumjaneck N.G."/>
            <person name="Simoes-Araujo J.L."/>
        </authorList>
    </citation>
    <scope>NUCLEOTIDE SEQUENCE [LARGE SCALE GENOMIC DNA]</scope>
    <source>
        <strain evidence="1 2">BR3299</strain>
    </source>
</reference>
<dbReference type="PATRIC" id="fig|1225564.3.peg.1918"/>
<dbReference type="RefSeq" id="WP_150117415.1">
    <property type="nucleotide sequence ID" value="NZ_LCYG01000017.1"/>
</dbReference>
<organism evidence="1 2">
    <name type="scientific">Microvirga vignae</name>
    <dbReference type="NCBI Taxonomy" id="1225564"/>
    <lineage>
        <taxon>Bacteria</taxon>
        <taxon>Pseudomonadati</taxon>
        <taxon>Pseudomonadota</taxon>
        <taxon>Alphaproteobacteria</taxon>
        <taxon>Hyphomicrobiales</taxon>
        <taxon>Methylobacteriaceae</taxon>
        <taxon>Microvirga</taxon>
    </lineage>
</organism>
<dbReference type="AlphaFoldDB" id="A0A0H1RF93"/>
<gene>
    <name evidence="1" type="ORF">AA309_07035</name>
</gene>
<comment type="caution">
    <text evidence="1">The sequence shown here is derived from an EMBL/GenBank/DDBJ whole genome shotgun (WGS) entry which is preliminary data.</text>
</comment>
<evidence type="ECO:0000313" key="2">
    <source>
        <dbReference type="Proteomes" id="UP000035489"/>
    </source>
</evidence>
<name>A0A0H1RF93_9HYPH</name>
<evidence type="ECO:0000313" key="1">
    <source>
        <dbReference type="EMBL" id="KLK93774.1"/>
    </source>
</evidence>
<sequence>MRVAPYACMAVAVHKPSLLLTDAFKKPYYLYFYIARLLLERVSWFCRFNKPADDPGNGKASFIFSSRRGLQVEGITEYPDLLRRKADSRSLYPDLAHNKIHWPALEREVELLQNKELIGLQLADAMASGLGKAIEPSQYYTTECRYIRHLKPIVFRRHKSYLSYGKILPAPHRQFARRRAL</sequence>
<keyword evidence="2" id="KW-1185">Reference proteome</keyword>
<dbReference type="EMBL" id="LCYG01000017">
    <property type="protein sequence ID" value="KLK93774.1"/>
    <property type="molecule type" value="Genomic_DNA"/>
</dbReference>
<protein>
    <submittedName>
        <fullName evidence="1">Uncharacterized protein</fullName>
    </submittedName>
</protein>
<dbReference type="OrthoDB" id="9792394at2"/>
<dbReference type="Proteomes" id="UP000035489">
    <property type="component" value="Unassembled WGS sequence"/>
</dbReference>